<dbReference type="PANTHER" id="PTHR42951">
    <property type="entry name" value="METALLO-BETA-LACTAMASE DOMAIN-CONTAINING"/>
    <property type="match status" value="1"/>
</dbReference>
<dbReference type="RefSeq" id="WP_185673364.1">
    <property type="nucleotide sequence ID" value="NZ_JACJVP010000077.1"/>
</dbReference>
<proteinExistence type="predicted"/>
<protein>
    <submittedName>
        <fullName evidence="5">MBL fold metallo-hydrolase</fullName>
    </submittedName>
</protein>
<dbReference type="EMBL" id="JACJVP010000077">
    <property type="protein sequence ID" value="MBB6675514.1"/>
    <property type="molecule type" value="Genomic_DNA"/>
</dbReference>
<name>A0A7X0S0N6_9BACL</name>
<reference evidence="5 6" key="1">
    <citation type="submission" date="2020-08" db="EMBL/GenBank/DDBJ databases">
        <title>Cohnella phylogeny.</title>
        <authorList>
            <person name="Dunlap C."/>
        </authorList>
    </citation>
    <scope>NUCLEOTIDE SEQUENCE [LARGE SCALE GENOMIC DNA]</scope>
    <source>
        <strain evidence="5 6">DSM 28246</strain>
    </source>
</reference>
<dbReference type="CDD" id="cd07721">
    <property type="entry name" value="yflN-like_MBL-fold"/>
    <property type="match status" value="1"/>
</dbReference>
<dbReference type="SMART" id="SM00849">
    <property type="entry name" value="Lactamase_B"/>
    <property type="match status" value="1"/>
</dbReference>
<dbReference type="Pfam" id="PF00753">
    <property type="entry name" value="Lactamase_B"/>
    <property type="match status" value="1"/>
</dbReference>
<dbReference type="Proteomes" id="UP000547209">
    <property type="component" value="Unassembled WGS sequence"/>
</dbReference>
<keyword evidence="6" id="KW-1185">Reference proteome</keyword>
<sequence length="234" mass="25664">MKLTRISDHIWSLRLWMIIPVQVWLVKDKDGITLVDAGIPMMAKGILRGIEQLQAGPLRQIALTHGHADHVGGLPRILETNPVPVHAHRIEIPYIEGELPYRAGKRTVAVLPKGATVALREENPGQLSPIGSLTPYFTPGHSPGHVVYYHEEDRVLLAGDLFASRRGRLRKPLFTPDMTEVLRSSAVVGTLKPVRLEVCHGGGVLRAADQLEAYIAKEAKSHAGKAKLGARPPR</sequence>
<dbReference type="InterPro" id="IPR050855">
    <property type="entry name" value="NDM-1-like"/>
</dbReference>
<accession>A0A7X0S0N6</accession>
<evidence type="ECO:0000256" key="3">
    <source>
        <dbReference type="ARBA" id="ARBA00048505"/>
    </source>
</evidence>
<organism evidence="5 6">
    <name type="scientific">Cohnella nanjingensis</name>
    <dbReference type="NCBI Taxonomy" id="1387779"/>
    <lineage>
        <taxon>Bacteria</taxon>
        <taxon>Bacillati</taxon>
        <taxon>Bacillota</taxon>
        <taxon>Bacilli</taxon>
        <taxon>Bacillales</taxon>
        <taxon>Paenibacillaceae</taxon>
        <taxon>Cohnella</taxon>
    </lineage>
</organism>
<dbReference type="InterPro" id="IPR036866">
    <property type="entry name" value="RibonucZ/Hydroxyglut_hydro"/>
</dbReference>
<keyword evidence="5" id="KW-0378">Hydrolase</keyword>
<evidence type="ECO:0000256" key="1">
    <source>
        <dbReference type="ARBA" id="ARBA00034221"/>
    </source>
</evidence>
<evidence type="ECO:0000313" key="5">
    <source>
        <dbReference type="EMBL" id="MBB6675514.1"/>
    </source>
</evidence>
<comment type="catalytic activity">
    <reaction evidence="3">
        <text>3',5'-cyclic UMP + H2O = UMP + H(+)</text>
        <dbReference type="Rhea" id="RHEA:70575"/>
        <dbReference type="ChEBI" id="CHEBI:15377"/>
        <dbReference type="ChEBI" id="CHEBI:15378"/>
        <dbReference type="ChEBI" id="CHEBI:57865"/>
        <dbReference type="ChEBI" id="CHEBI:184387"/>
    </reaction>
    <physiologicalReaction direction="left-to-right" evidence="3">
        <dbReference type="Rhea" id="RHEA:70576"/>
    </physiologicalReaction>
</comment>
<dbReference type="InterPro" id="IPR001279">
    <property type="entry name" value="Metallo-B-lactamas"/>
</dbReference>
<gene>
    <name evidence="5" type="ORF">H7C19_33125</name>
</gene>
<evidence type="ECO:0000313" key="6">
    <source>
        <dbReference type="Proteomes" id="UP000547209"/>
    </source>
</evidence>
<feature type="domain" description="Metallo-beta-lactamase" evidence="4">
    <location>
        <begin position="20"/>
        <end position="200"/>
    </location>
</feature>
<comment type="caution">
    <text evidence="5">The sequence shown here is derived from an EMBL/GenBank/DDBJ whole genome shotgun (WGS) entry which is preliminary data.</text>
</comment>
<evidence type="ECO:0000259" key="4">
    <source>
        <dbReference type="SMART" id="SM00849"/>
    </source>
</evidence>
<comment type="function">
    <text evidence="2">Counteracts the endogenous Pycsar antiviral defense system. Phosphodiesterase that enables metal-dependent hydrolysis of host cyclic nucleotide Pycsar defense signals such as cCMP and cUMP.</text>
</comment>
<dbReference type="GO" id="GO:0016787">
    <property type="term" value="F:hydrolase activity"/>
    <property type="evidence" value="ECO:0007669"/>
    <property type="project" value="UniProtKB-KW"/>
</dbReference>
<dbReference type="AlphaFoldDB" id="A0A7X0S0N6"/>
<dbReference type="PANTHER" id="PTHR42951:SF17">
    <property type="entry name" value="METALLO-BETA-LACTAMASE DOMAIN-CONTAINING PROTEIN"/>
    <property type="match status" value="1"/>
</dbReference>
<evidence type="ECO:0000256" key="2">
    <source>
        <dbReference type="ARBA" id="ARBA00034301"/>
    </source>
</evidence>
<dbReference type="Gene3D" id="3.60.15.10">
    <property type="entry name" value="Ribonuclease Z/Hydroxyacylglutathione hydrolase-like"/>
    <property type="match status" value="1"/>
</dbReference>
<comment type="catalytic activity">
    <reaction evidence="1">
        <text>3',5'-cyclic CMP + H2O = CMP + H(+)</text>
        <dbReference type="Rhea" id="RHEA:72675"/>
        <dbReference type="ChEBI" id="CHEBI:15377"/>
        <dbReference type="ChEBI" id="CHEBI:15378"/>
        <dbReference type="ChEBI" id="CHEBI:58003"/>
        <dbReference type="ChEBI" id="CHEBI:60377"/>
    </reaction>
    <physiologicalReaction direction="left-to-right" evidence="1">
        <dbReference type="Rhea" id="RHEA:72676"/>
    </physiologicalReaction>
</comment>
<dbReference type="SUPFAM" id="SSF56281">
    <property type="entry name" value="Metallo-hydrolase/oxidoreductase"/>
    <property type="match status" value="1"/>
</dbReference>